<comment type="subcellular location">
    <subcellularLocation>
        <location evidence="1 11">Nucleus</location>
    </subcellularLocation>
</comment>
<dbReference type="EC" id="3.5.1.98" evidence="3 11"/>
<comment type="catalytic activity">
    <reaction evidence="10 11">
        <text>N(6)-acetyl-L-lysyl-[histone] + H2O = L-lysyl-[histone] + acetate</text>
        <dbReference type="Rhea" id="RHEA:58196"/>
        <dbReference type="Rhea" id="RHEA-COMP:9845"/>
        <dbReference type="Rhea" id="RHEA-COMP:11338"/>
        <dbReference type="ChEBI" id="CHEBI:15377"/>
        <dbReference type="ChEBI" id="CHEBI:29969"/>
        <dbReference type="ChEBI" id="CHEBI:30089"/>
        <dbReference type="ChEBI" id="CHEBI:61930"/>
        <dbReference type="EC" id="3.5.1.98"/>
    </reaction>
</comment>
<gene>
    <name evidence="15" type="ORF">FN846DRAFT_968433</name>
</gene>
<evidence type="ECO:0000256" key="4">
    <source>
        <dbReference type="ARBA" id="ARBA00022491"/>
    </source>
</evidence>
<comment type="similarity">
    <text evidence="2 11">Belongs to the histone deacetylase family. HD type 2 subfamily.</text>
</comment>
<dbReference type="AlphaFoldDB" id="A0A5J5EJ42"/>
<keyword evidence="6 11" id="KW-0156">Chromatin regulator</keyword>
<dbReference type="Proteomes" id="UP000326924">
    <property type="component" value="Unassembled WGS sequence"/>
</dbReference>
<dbReference type="Gene3D" id="3.40.800.20">
    <property type="entry name" value="Histone deacetylase domain"/>
    <property type="match status" value="1"/>
</dbReference>
<proteinExistence type="inferred from homology"/>
<dbReference type="PANTHER" id="PTHR10625">
    <property type="entry name" value="HISTONE DEACETYLASE HDAC1-RELATED"/>
    <property type="match status" value="1"/>
</dbReference>
<accession>A0A5J5EJ42</accession>
<evidence type="ECO:0000313" key="16">
    <source>
        <dbReference type="Proteomes" id="UP000326924"/>
    </source>
</evidence>
<dbReference type="SUPFAM" id="SSF52768">
    <property type="entry name" value="Arginase/deacetylase"/>
    <property type="match status" value="1"/>
</dbReference>
<dbReference type="InParanoid" id="A0A5J5EJ42"/>
<sequence>MSFGLPSSDPPPPPDTDPVTTADVDAPPQAPPPTTINPLALRLNGPAADVTLSEPLDLAPPVGWVEDPDQPMEDVHHLSDPRLSKGDYLMPRPRRLRPNPLKYGSMRTGICYDVRMRFHATVDEDDMHPEDPRRILEIYKAICDAGLVDDPMYTGVVKRDDLMIGIRARLVTMEEALLVHTREHWDFLSSTVALEHEQLQELTRDGDSVYFNGESFFCSKLSCGGAIETCDAVVSGKVKNAIAVIRPPGHHAEPHKAMGFCLFNNVCVATKVMQKKYPDKCKKVLILDWDVHHGNGTQTAFYDDPSVLYMSIHRYSGGKFYPEGPQGNYDHCGVGDGVGMNVNVPWASGGMGDGDYMYAFQRVIMPIAMEFDPDLVIVSAGFDAAAGDTLGGCFVTPAGYAHMTHMLMALADGKVVVCLEGGYNLQSISNSALAVTKVLMGEPPGKLHDGHVACKSAVEVVHTCVIKQSNYWRCMRPRDIIPEEHYEEKQFLKAIKLNDMVRIYQAKNLWDKYRMSVLPIYRDRISESFTFQVIARSDFFTKETIVFFVHDPYAPMLDAGVTYVDWAISKDYGFVDANIPHRLSGIENDGYDAQKQTEELCIYLWDNYLDVSEAKNIFLIGVGDAVLGLINLLVNRDCRDKVRGVVSFLGENHTLRAVVPPVANEYLTEWYYHNSRILISHAHSVWSRPKLPRKKFGALVKSKGLDVHEIMLVERDMITQWIEEQMPVPTAEEEVAEK</sequence>
<evidence type="ECO:0000256" key="10">
    <source>
        <dbReference type="ARBA" id="ARBA00048287"/>
    </source>
</evidence>
<dbReference type="InterPro" id="IPR023801">
    <property type="entry name" value="His_deacetylse_dom"/>
</dbReference>
<evidence type="ECO:0000313" key="15">
    <source>
        <dbReference type="EMBL" id="KAA8895715.1"/>
    </source>
</evidence>
<evidence type="ECO:0000259" key="14">
    <source>
        <dbReference type="Pfam" id="PF09757"/>
    </source>
</evidence>
<feature type="domain" description="Arb2-like" evidence="14">
    <location>
        <begin position="496"/>
        <end position="726"/>
    </location>
</feature>
<keyword evidence="5 11" id="KW-0378">Hydrolase</keyword>
<evidence type="ECO:0000256" key="1">
    <source>
        <dbReference type="ARBA" id="ARBA00004123"/>
    </source>
</evidence>
<keyword evidence="4 11" id="KW-0678">Repressor</keyword>
<dbReference type="PIRSF" id="PIRSF037919">
    <property type="entry name" value="HDAC_II_yeast"/>
    <property type="match status" value="1"/>
</dbReference>
<dbReference type="EMBL" id="VXIS01000248">
    <property type="protein sequence ID" value="KAA8895715.1"/>
    <property type="molecule type" value="Genomic_DNA"/>
</dbReference>
<dbReference type="PRINTS" id="PR01270">
    <property type="entry name" value="HDASUPER"/>
</dbReference>
<evidence type="ECO:0000256" key="11">
    <source>
        <dbReference type="PIRNR" id="PIRNR037919"/>
    </source>
</evidence>
<dbReference type="GO" id="GO:0031078">
    <property type="term" value="F:histone H3K14 deacetylase activity, hydrolytic mechanism"/>
    <property type="evidence" value="ECO:0007669"/>
    <property type="project" value="UniProtKB-UniRule"/>
</dbReference>
<keyword evidence="7 11" id="KW-0805">Transcription regulation</keyword>
<evidence type="ECO:0000256" key="2">
    <source>
        <dbReference type="ARBA" id="ARBA00007738"/>
    </source>
</evidence>
<evidence type="ECO:0000256" key="12">
    <source>
        <dbReference type="SAM" id="MobiDB-lite"/>
    </source>
</evidence>
<dbReference type="Pfam" id="PF00850">
    <property type="entry name" value="Hist_deacetyl"/>
    <property type="match status" value="1"/>
</dbReference>
<dbReference type="InterPro" id="IPR000286">
    <property type="entry name" value="HDACs"/>
</dbReference>
<evidence type="ECO:0000256" key="8">
    <source>
        <dbReference type="ARBA" id="ARBA00023163"/>
    </source>
</evidence>
<dbReference type="InterPro" id="IPR019154">
    <property type="entry name" value="Arb2-like_domain"/>
</dbReference>
<feature type="region of interest" description="Disordered" evidence="12">
    <location>
        <begin position="1"/>
        <end position="39"/>
    </location>
</feature>
<keyword evidence="9 11" id="KW-0539">Nucleus</keyword>
<evidence type="ECO:0000256" key="9">
    <source>
        <dbReference type="ARBA" id="ARBA00023242"/>
    </source>
</evidence>
<dbReference type="GO" id="GO:0040029">
    <property type="term" value="P:epigenetic regulation of gene expression"/>
    <property type="evidence" value="ECO:0007669"/>
    <property type="project" value="TreeGrafter"/>
</dbReference>
<feature type="compositionally biased region" description="Low complexity" evidence="12">
    <location>
        <begin position="17"/>
        <end position="27"/>
    </location>
</feature>
<dbReference type="GO" id="GO:0000118">
    <property type="term" value="C:histone deacetylase complex"/>
    <property type="evidence" value="ECO:0007669"/>
    <property type="project" value="TreeGrafter"/>
</dbReference>
<dbReference type="OrthoDB" id="424012at2759"/>
<reference evidence="15 16" key="1">
    <citation type="submission" date="2019-09" db="EMBL/GenBank/DDBJ databases">
        <title>Draft genome of the ectomycorrhizal ascomycete Sphaerosporella brunnea.</title>
        <authorList>
            <consortium name="DOE Joint Genome Institute"/>
            <person name="Benucci G.M."/>
            <person name="Marozzi G."/>
            <person name="Antonielli L."/>
            <person name="Sanchez S."/>
            <person name="Marco P."/>
            <person name="Wang X."/>
            <person name="Falini L.B."/>
            <person name="Barry K."/>
            <person name="Haridas S."/>
            <person name="Lipzen A."/>
            <person name="Labutti K."/>
            <person name="Grigoriev I.V."/>
            <person name="Murat C."/>
            <person name="Martin F."/>
            <person name="Albertini E."/>
            <person name="Donnini D."/>
            <person name="Bonito G."/>
        </authorList>
    </citation>
    <scope>NUCLEOTIDE SEQUENCE [LARGE SCALE GENOMIC DNA]</scope>
    <source>
        <strain evidence="15 16">Sb_GMNB300</strain>
    </source>
</reference>
<dbReference type="PANTHER" id="PTHR10625:SF5">
    <property type="entry name" value="HISTONE DEACETYLASE"/>
    <property type="match status" value="1"/>
</dbReference>
<keyword evidence="16" id="KW-1185">Reference proteome</keyword>
<evidence type="ECO:0000259" key="13">
    <source>
        <dbReference type="Pfam" id="PF00850"/>
    </source>
</evidence>
<dbReference type="FunCoup" id="A0A5J5EJ42">
    <property type="interactions" value="148"/>
</dbReference>
<feature type="region of interest" description="Disordered" evidence="12">
    <location>
        <begin position="69"/>
        <end position="100"/>
    </location>
</feature>
<dbReference type="InterPro" id="IPR017321">
    <property type="entry name" value="Hist_deAcase_II_yeast"/>
</dbReference>
<evidence type="ECO:0000256" key="6">
    <source>
        <dbReference type="ARBA" id="ARBA00022853"/>
    </source>
</evidence>
<feature type="compositionally biased region" description="Basic and acidic residues" evidence="12">
    <location>
        <begin position="73"/>
        <end position="85"/>
    </location>
</feature>
<dbReference type="Pfam" id="PF09757">
    <property type="entry name" value="Arb2-like"/>
    <property type="match status" value="1"/>
</dbReference>
<dbReference type="InterPro" id="IPR023696">
    <property type="entry name" value="Ureohydrolase_dom_sf"/>
</dbReference>
<keyword evidence="8 11" id="KW-0804">Transcription</keyword>
<evidence type="ECO:0000256" key="3">
    <source>
        <dbReference type="ARBA" id="ARBA00012111"/>
    </source>
</evidence>
<comment type="caution">
    <text evidence="15">The sequence shown here is derived from an EMBL/GenBank/DDBJ whole genome shotgun (WGS) entry which is preliminary data.</text>
</comment>
<comment type="function">
    <text evidence="11">Responsible for the deacetylation of lysine residues on the N-terminal part of the core histones (H2A, H2B, H3 and H4). Histone deacetylation gives a tag for epigenetic repression and plays an important role in transcriptional regulation, cell cycle progression and developmental events.</text>
</comment>
<organism evidence="15 16">
    <name type="scientific">Sphaerosporella brunnea</name>
    <dbReference type="NCBI Taxonomy" id="1250544"/>
    <lineage>
        <taxon>Eukaryota</taxon>
        <taxon>Fungi</taxon>
        <taxon>Dikarya</taxon>
        <taxon>Ascomycota</taxon>
        <taxon>Pezizomycotina</taxon>
        <taxon>Pezizomycetes</taxon>
        <taxon>Pezizales</taxon>
        <taxon>Pyronemataceae</taxon>
        <taxon>Sphaerosporella</taxon>
    </lineage>
</organism>
<name>A0A5J5EJ42_9PEZI</name>
<dbReference type="FunFam" id="3.40.800.20:FF:000005">
    <property type="entry name" value="histone deacetylase 6"/>
    <property type="match status" value="1"/>
</dbReference>
<feature type="domain" description="Histone deacetylase" evidence="13">
    <location>
        <begin position="128"/>
        <end position="439"/>
    </location>
</feature>
<dbReference type="InterPro" id="IPR037138">
    <property type="entry name" value="His_deacetylse_dom_sf"/>
</dbReference>
<protein>
    <recommendedName>
        <fullName evidence="3 11">Histone deacetylase</fullName>
        <ecNumber evidence="3 11">3.5.1.98</ecNumber>
    </recommendedName>
</protein>
<evidence type="ECO:0000256" key="5">
    <source>
        <dbReference type="ARBA" id="ARBA00022801"/>
    </source>
</evidence>
<evidence type="ECO:0000256" key="7">
    <source>
        <dbReference type="ARBA" id="ARBA00023015"/>
    </source>
</evidence>